<dbReference type="InterPro" id="IPR001173">
    <property type="entry name" value="Glyco_trans_2-like"/>
</dbReference>
<dbReference type="GO" id="GO:0016758">
    <property type="term" value="F:hexosyltransferase activity"/>
    <property type="evidence" value="ECO:0007669"/>
    <property type="project" value="UniProtKB-ARBA"/>
</dbReference>
<dbReference type="PANTHER" id="PTHR22916">
    <property type="entry name" value="GLYCOSYLTRANSFERASE"/>
    <property type="match status" value="1"/>
</dbReference>
<evidence type="ECO:0000313" key="2">
    <source>
        <dbReference type="EMBL" id="MCB4808723.1"/>
    </source>
</evidence>
<evidence type="ECO:0000313" key="3">
    <source>
        <dbReference type="Proteomes" id="UP001139286"/>
    </source>
</evidence>
<feature type="domain" description="Glycosyltransferase 2-like" evidence="1">
    <location>
        <begin position="10"/>
        <end position="141"/>
    </location>
</feature>
<organism evidence="2 3">
    <name type="scientific">Neotamlana sargassicola</name>
    <dbReference type="NCBI Taxonomy" id="2883125"/>
    <lineage>
        <taxon>Bacteria</taxon>
        <taxon>Pseudomonadati</taxon>
        <taxon>Bacteroidota</taxon>
        <taxon>Flavobacteriia</taxon>
        <taxon>Flavobacteriales</taxon>
        <taxon>Flavobacteriaceae</taxon>
        <taxon>Neotamlana</taxon>
    </lineage>
</organism>
<comment type="caution">
    <text evidence="2">The sequence shown here is derived from an EMBL/GenBank/DDBJ whole genome shotgun (WGS) entry which is preliminary data.</text>
</comment>
<dbReference type="PANTHER" id="PTHR22916:SF3">
    <property type="entry name" value="UDP-GLCNAC:BETAGAL BETA-1,3-N-ACETYLGLUCOSAMINYLTRANSFERASE-LIKE PROTEIN 1"/>
    <property type="match status" value="1"/>
</dbReference>
<dbReference type="InterPro" id="IPR029044">
    <property type="entry name" value="Nucleotide-diphossugar_trans"/>
</dbReference>
<dbReference type="AlphaFoldDB" id="A0A9X1I7F7"/>
<sequence>MTAASQITVSIFMLTYNQEHCIAQAIDSILAQKTSFKFQLVIGEDCSTDSTRSICENYQNKYPDKIKLLPSIGKNIGLINNYFRTINACEGKYIAICDGDDYWIDEFKLQKQVDFLEANPDFAIVGTNYHKLFKDNSLVEEKKEHSKPYYEFSDLIFKNVLPSVTTLFRNIPKQEPLPNWILKYPYGDWPTYLWVLKNGGKIHFLNDFTAVYRMEIGVSAKLRKTLSDIETVNLNILKDIASDDAFSHKNAIISKSINDKKKQLVSLYNREKKYFKAFALFLKTIFKQENKLGFVKFYVYSVLKSVKLI</sequence>
<evidence type="ECO:0000259" key="1">
    <source>
        <dbReference type="Pfam" id="PF00535"/>
    </source>
</evidence>
<keyword evidence="2" id="KW-0328">Glycosyltransferase</keyword>
<dbReference type="EC" id="2.4.-.-" evidence="2"/>
<name>A0A9X1I7F7_9FLAO</name>
<dbReference type="Gene3D" id="3.90.550.10">
    <property type="entry name" value="Spore Coat Polysaccharide Biosynthesis Protein SpsA, Chain A"/>
    <property type="match status" value="1"/>
</dbReference>
<dbReference type="SUPFAM" id="SSF53448">
    <property type="entry name" value="Nucleotide-diphospho-sugar transferases"/>
    <property type="match status" value="1"/>
</dbReference>
<accession>A0A9X1I7F7</accession>
<keyword evidence="2" id="KW-0808">Transferase</keyword>
<dbReference type="Proteomes" id="UP001139286">
    <property type="component" value="Unassembled WGS sequence"/>
</dbReference>
<keyword evidence="3" id="KW-1185">Reference proteome</keyword>
<proteinExistence type="predicted"/>
<reference evidence="2" key="1">
    <citation type="submission" date="2021-10" db="EMBL/GenBank/DDBJ databases">
        <title>Tamlana sargassums sp. nov., and Tamlana laminarinivorans sp. nov., two new bacteria isolated from the brown alga.</title>
        <authorList>
            <person name="Li J."/>
        </authorList>
    </citation>
    <scope>NUCLEOTIDE SEQUENCE</scope>
    <source>
        <strain evidence="2">62-3</strain>
    </source>
</reference>
<dbReference type="EMBL" id="JAJAPX010000004">
    <property type="protein sequence ID" value="MCB4808723.1"/>
    <property type="molecule type" value="Genomic_DNA"/>
</dbReference>
<protein>
    <submittedName>
        <fullName evidence="2">Glycosyltransferase</fullName>
        <ecNumber evidence="2">2.4.-.-</ecNumber>
    </submittedName>
</protein>
<dbReference type="RefSeq" id="WP_226696124.1">
    <property type="nucleotide sequence ID" value="NZ_JAJAPX010000004.1"/>
</dbReference>
<gene>
    <name evidence="2" type="ORF">LG651_10720</name>
</gene>
<dbReference type="Pfam" id="PF00535">
    <property type="entry name" value="Glycos_transf_2"/>
    <property type="match status" value="1"/>
</dbReference>